<feature type="compositionally biased region" description="Acidic residues" evidence="1">
    <location>
        <begin position="1"/>
        <end position="11"/>
    </location>
</feature>
<dbReference type="KEGG" id="halg:HUG10_04655"/>
<evidence type="ECO:0000313" key="2">
    <source>
        <dbReference type="EMBL" id="QLG26873.1"/>
    </source>
</evidence>
<gene>
    <name evidence="2" type="ORF">HUG10_04655</name>
</gene>
<organism evidence="2 3">
    <name type="scientific">Halorarum halophilum</name>
    <dbReference type="NCBI Taxonomy" id="2743090"/>
    <lineage>
        <taxon>Archaea</taxon>
        <taxon>Methanobacteriati</taxon>
        <taxon>Methanobacteriota</taxon>
        <taxon>Stenosarchaea group</taxon>
        <taxon>Halobacteria</taxon>
        <taxon>Halobacteriales</taxon>
        <taxon>Haloferacaceae</taxon>
        <taxon>Halorarum</taxon>
    </lineage>
</organism>
<protein>
    <submittedName>
        <fullName evidence="2">Winged helix-turn-helix transcriptional regulator</fullName>
    </submittedName>
</protein>
<dbReference type="GeneID" id="56028098"/>
<dbReference type="InterPro" id="IPR036388">
    <property type="entry name" value="WH-like_DNA-bd_sf"/>
</dbReference>
<dbReference type="InterPro" id="IPR011991">
    <property type="entry name" value="ArsR-like_HTH"/>
</dbReference>
<dbReference type="OrthoDB" id="59565at2157"/>
<proteinExistence type="predicted"/>
<feature type="compositionally biased region" description="Acidic residues" evidence="1">
    <location>
        <begin position="171"/>
        <end position="201"/>
    </location>
</feature>
<keyword evidence="3" id="KW-1185">Reference proteome</keyword>
<dbReference type="InterPro" id="IPR036390">
    <property type="entry name" value="WH_DNA-bd_sf"/>
</dbReference>
<sequence length="201" mass="21612">MASDDGPDELGDAGKRAEGTRTDGAREELRGARERLEEGAGEVAESFDQRAVDLLSWLLDTETRARIYVFLRQNPGSTSQEVADGTGLYPSTVREALAELHGDETVTRRKREAAGAGNNPYEYEAIAPSTLVEGVVEEVQSELNTVFNLDRHLGRDESDETEPVTISVETVDGDDASGGEPADDADATTDPDGAVDEEDEP</sequence>
<feature type="region of interest" description="Disordered" evidence="1">
    <location>
        <begin position="1"/>
        <end position="44"/>
    </location>
</feature>
<dbReference type="SUPFAM" id="SSF46785">
    <property type="entry name" value="Winged helix' DNA-binding domain"/>
    <property type="match status" value="1"/>
</dbReference>
<dbReference type="Pfam" id="PF13412">
    <property type="entry name" value="HTH_24"/>
    <property type="match status" value="1"/>
</dbReference>
<name>A0A7D5GYI7_9EURY</name>
<evidence type="ECO:0000313" key="3">
    <source>
        <dbReference type="Proteomes" id="UP000509750"/>
    </source>
</evidence>
<dbReference type="RefSeq" id="WP_179168448.1">
    <property type="nucleotide sequence ID" value="NZ_CP058529.1"/>
</dbReference>
<reference evidence="2 3" key="1">
    <citation type="submission" date="2020-07" db="EMBL/GenBank/DDBJ databases">
        <title>Gai3-2, isolated from salt lake.</title>
        <authorList>
            <person name="Cui H."/>
            <person name="Shi X."/>
        </authorList>
    </citation>
    <scope>NUCLEOTIDE SEQUENCE [LARGE SCALE GENOMIC DNA]</scope>
    <source>
        <strain evidence="2 3">Gai3-2</strain>
    </source>
</reference>
<dbReference type="CDD" id="cd00090">
    <property type="entry name" value="HTH_ARSR"/>
    <property type="match status" value="1"/>
</dbReference>
<dbReference type="Proteomes" id="UP000509750">
    <property type="component" value="Chromosome"/>
</dbReference>
<feature type="region of interest" description="Disordered" evidence="1">
    <location>
        <begin position="153"/>
        <end position="201"/>
    </location>
</feature>
<dbReference type="AlphaFoldDB" id="A0A7D5GYI7"/>
<evidence type="ECO:0000256" key="1">
    <source>
        <dbReference type="SAM" id="MobiDB-lite"/>
    </source>
</evidence>
<accession>A0A7D5GYI7</accession>
<dbReference type="Gene3D" id="1.10.10.10">
    <property type="entry name" value="Winged helix-like DNA-binding domain superfamily/Winged helix DNA-binding domain"/>
    <property type="match status" value="1"/>
</dbReference>
<feature type="compositionally biased region" description="Basic and acidic residues" evidence="1">
    <location>
        <begin position="12"/>
        <end position="38"/>
    </location>
</feature>
<dbReference type="EMBL" id="CP058529">
    <property type="protein sequence ID" value="QLG26873.1"/>
    <property type="molecule type" value="Genomic_DNA"/>
</dbReference>